<protein>
    <submittedName>
        <fullName evidence="2">Glycosyl transferase, family 2</fullName>
    </submittedName>
</protein>
<organism evidence="2">
    <name type="scientific">Hydrogenovibrio crunogenus (strain DSM 25203 / XCL-2)</name>
    <name type="common">Thiomicrospira crunogena</name>
    <dbReference type="NCBI Taxonomy" id="317025"/>
    <lineage>
        <taxon>Bacteria</taxon>
        <taxon>Pseudomonadati</taxon>
        <taxon>Pseudomonadota</taxon>
        <taxon>Gammaproteobacteria</taxon>
        <taxon>Thiotrichales</taxon>
        <taxon>Piscirickettsiaceae</taxon>
        <taxon>Hydrogenovibrio</taxon>
    </lineage>
</organism>
<evidence type="ECO:0000259" key="1">
    <source>
        <dbReference type="Pfam" id="PF00535"/>
    </source>
</evidence>
<dbReference type="eggNOG" id="COG1215">
    <property type="taxonomic scope" value="Bacteria"/>
</dbReference>
<proteinExistence type="predicted"/>
<dbReference type="HOGENOM" id="CLU_025996_0_4_6"/>
<dbReference type="Gene3D" id="3.90.550.10">
    <property type="entry name" value="Spore Coat Polysaccharide Biosynthesis Protein SpsA, Chain A"/>
    <property type="match status" value="1"/>
</dbReference>
<dbReference type="OrthoDB" id="5605222at2"/>
<dbReference type="Pfam" id="PF00535">
    <property type="entry name" value="Glycos_transf_2"/>
    <property type="match status" value="1"/>
</dbReference>
<dbReference type="InterPro" id="IPR029044">
    <property type="entry name" value="Nucleotide-diphossugar_trans"/>
</dbReference>
<name>Q31EZ7_HYDCU</name>
<dbReference type="CAZy" id="GT2">
    <property type="family name" value="Glycosyltransferase Family 2"/>
</dbReference>
<gene>
    <name evidence="2" type="ordered locus">Tcr_1684</name>
</gene>
<accession>Q31EZ7</accession>
<feature type="domain" description="Glycosyltransferase 2-like" evidence="1">
    <location>
        <begin position="10"/>
        <end position="115"/>
    </location>
</feature>
<dbReference type="GO" id="GO:0016758">
    <property type="term" value="F:hexosyltransferase activity"/>
    <property type="evidence" value="ECO:0007669"/>
    <property type="project" value="UniProtKB-ARBA"/>
</dbReference>
<dbReference type="PANTHER" id="PTHR22916:SF3">
    <property type="entry name" value="UDP-GLCNAC:BETAGAL BETA-1,3-N-ACETYLGLUCOSAMINYLTRANSFERASE-LIKE PROTEIN 1"/>
    <property type="match status" value="1"/>
</dbReference>
<sequence length="285" mass="32902">MSVDYNPKVSVCVPVYNGEQFIKETIHSIQKQTYLNLEILIQDNASTDQTSKIISDMKDRDERIKIVRNDNLVSMAANWNIVISRASGSYVTLLSADDLLKPTFVEECLKVFRVSENIDFVSTEHWLLTSKGIKRRKVPVKSGKRIVSCEEVLLKNPFSINFTIFRKDFLEGISFQSTKVFREPYFTCDYDLWIRASLSKAVVYFIDQPLAYYRVHEASLSKNLLKMIKHTTLVLSANEVLLRSNCDVIFRFTMLRLLLRVGVVFVKTGVLNKKLTKYMCKKVLN</sequence>
<dbReference type="PANTHER" id="PTHR22916">
    <property type="entry name" value="GLYCOSYLTRANSFERASE"/>
    <property type="match status" value="1"/>
</dbReference>
<keyword evidence="2" id="KW-0808">Transferase</keyword>
<dbReference type="InterPro" id="IPR001173">
    <property type="entry name" value="Glyco_trans_2-like"/>
</dbReference>
<dbReference type="STRING" id="317025.Tcr_1684"/>
<dbReference type="EMBL" id="CP000109">
    <property type="protein sequence ID" value="ABB42276.1"/>
    <property type="molecule type" value="Genomic_DNA"/>
</dbReference>
<dbReference type="SUPFAM" id="SSF53448">
    <property type="entry name" value="Nucleotide-diphospho-sugar transferases"/>
    <property type="match status" value="1"/>
</dbReference>
<evidence type="ECO:0000313" key="2">
    <source>
        <dbReference type="EMBL" id="ABB42276.1"/>
    </source>
</evidence>
<dbReference type="AlphaFoldDB" id="Q31EZ7"/>
<reference evidence="2" key="1">
    <citation type="submission" date="2006-07" db="EMBL/GenBank/DDBJ databases">
        <title>Complete sequence of Thiomicrospira crunogena XCL-2.</title>
        <authorList>
            <consortium name="US DOE Joint Genome Institute"/>
            <person name="Copeland A."/>
            <person name="Lucas S."/>
            <person name="Lapidus A."/>
            <person name="Barry K."/>
            <person name="Detter J.C."/>
            <person name="Glavina del Rio T."/>
            <person name="Hammon N."/>
            <person name="Israni S."/>
            <person name="Dalin E."/>
            <person name="Tice H."/>
            <person name="Pitluck S."/>
            <person name="Chain P."/>
            <person name="Malfatti S."/>
            <person name="Shin M."/>
            <person name="Vergez L."/>
            <person name="Schmutz J."/>
            <person name="Larimer F."/>
            <person name="Land M."/>
            <person name="Hauser L."/>
            <person name="Kyrpides N."/>
            <person name="Lykidis A."/>
            <person name="Scott K.M."/>
            <person name="Sievert S."/>
            <person name="Kerfeld C."/>
            <person name="Freyermuth S."/>
            <person name="Dobrinski K."/>
            <person name="Boller A."/>
            <person name="Fitzpatrick K."/>
            <person name="Thoma P."/>
            <person name="Moore J."/>
            <person name="Richardson P."/>
        </authorList>
    </citation>
    <scope>NUCLEOTIDE SEQUENCE</scope>
    <source>
        <strain evidence="2">XCL-2</strain>
    </source>
</reference>
<dbReference type="KEGG" id="tcx:Tcr_1684"/>